<dbReference type="GO" id="GO:0044209">
    <property type="term" value="P:AMP salvage"/>
    <property type="evidence" value="ECO:0007669"/>
    <property type="project" value="UniProtKB-UniPathway"/>
</dbReference>
<comment type="function">
    <text evidence="2">Catalyzes a salvage reaction resulting in the formation of AMP, that is energically less costly than de novo synthesis.</text>
</comment>
<dbReference type="InterPro" id="IPR005764">
    <property type="entry name" value="Ade_phspho_trans"/>
</dbReference>
<dbReference type="SUPFAM" id="SSF53271">
    <property type="entry name" value="PRTase-like"/>
    <property type="match status" value="2"/>
</dbReference>
<evidence type="ECO:0000256" key="1">
    <source>
        <dbReference type="ARBA" id="ARBA00000868"/>
    </source>
</evidence>
<comment type="similarity">
    <text evidence="5">Belongs to the purine/pyrimidine phosphoribosyltransferase family.</text>
</comment>
<comment type="caution">
    <text evidence="13">The sequence shown here is derived from an EMBL/GenBank/DDBJ whole genome shotgun (WGS) entry which is preliminary data.</text>
</comment>
<evidence type="ECO:0000313" key="14">
    <source>
        <dbReference type="Proteomes" id="UP000734854"/>
    </source>
</evidence>
<dbReference type="GO" id="GO:0006168">
    <property type="term" value="P:adenine salvage"/>
    <property type="evidence" value="ECO:0007669"/>
    <property type="project" value="InterPro"/>
</dbReference>
<dbReference type="GO" id="GO:0003999">
    <property type="term" value="F:adenine phosphoribosyltransferase activity"/>
    <property type="evidence" value="ECO:0007669"/>
    <property type="project" value="UniProtKB-EC"/>
</dbReference>
<accession>A0A8J5KX23</accession>
<dbReference type="HAMAP" id="MF_00004">
    <property type="entry name" value="Aden_phosphoribosyltr"/>
    <property type="match status" value="1"/>
</dbReference>
<proteinExistence type="inferred from homology"/>
<evidence type="ECO:0000256" key="10">
    <source>
        <dbReference type="ARBA" id="ARBA00022679"/>
    </source>
</evidence>
<dbReference type="EMBL" id="JACMSC010000012">
    <property type="protein sequence ID" value="KAG6496332.1"/>
    <property type="molecule type" value="Genomic_DNA"/>
</dbReference>
<dbReference type="GO" id="GO:0005829">
    <property type="term" value="C:cytosol"/>
    <property type="evidence" value="ECO:0007669"/>
    <property type="project" value="TreeGrafter"/>
</dbReference>
<dbReference type="InterPro" id="IPR050120">
    <property type="entry name" value="Adenine_PRTase"/>
</dbReference>
<dbReference type="PANTHER" id="PTHR11776:SF7">
    <property type="entry name" value="PHOSPHORIBOSYLTRANSFERASE DOMAIN-CONTAINING PROTEIN"/>
    <property type="match status" value="1"/>
</dbReference>
<gene>
    <name evidence="13" type="ORF">ZIOFF_044193</name>
</gene>
<dbReference type="NCBIfam" id="NF002636">
    <property type="entry name" value="PRK02304.1-5"/>
    <property type="match status" value="1"/>
</dbReference>
<evidence type="ECO:0000256" key="11">
    <source>
        <dbReference type="ARBA" id="ARBA00022726"/>
    </source>
</evidence>
<protein>
    <recommendedName>
        <fullName evidence="7">adenine phosphoribosyltransferase</fullName>
        <ecNumber evidence="7">2.4.2.7</ecNumber>
    </recommendedName>
</protein>
<name>A0A8J5KX23_ZINOF</name>
<evidence type="ECO:0000256" key="2">
    <source>
        <dbReference type="ARBA" id="ARBA00003968"/>
    </source>
</evidence>
<evidence type="ECO:0000256" key="4">
    <source>
        <dbReference type="ARBA" id="ARBA00004659"/>
    </source>
</evidence>
<evidence type="ECO:0000256" key="9">
    <source>
        <dbReference type="ARBA" id="ARBA00022676"/>
    </source>
</evidence>
<dbReference type="PANTHER" id="PTHR11776">
    <property type="entry name" value="ADENINE PHOSPHORIBOSYLTRANSFERASE"/>
    <property type="match status" value="1"/>
</dbReference>
<evidence type="ECO:0000256" key="8">
    <source>
        <dbReference type="ARBA" id="ARBA00022490"/>
    </source>
</evidence>
<comment type="subcellular location">
    <subcellularLocation>
        <location evidence="3">Cytoplasm</location>
    </subcellularLocation>
</comment>
<comment type="pathway">
    <text evidence="4">Purine metabolism; AMP biosynthesis via salvage pathway; AMP from adenine: step 1/1.</text>
</comment>
<dbReference type="Pfam" id="PF00156">
    <property type="entry name" value="Pribosyltran"/>
    <property type="match status" value="1"/>
</dbReference>
<evidence type="ECO:0000256" key="6">
    <source>
        <dbReference type="ARBA" id="ARBA00011738"/>
    </source>
</evidence>
<keyword evidence="11" id="KW-0660">Purine salvage</keyword>
<sequence>MGEMAVREEKEQDPRIPRIVSCIRVVPDFPKKGIMFQDITTLLLDPKAFKDTVDLFVERYTGRDICVVAVDQQRAASSEQRAADDALPRSWFLFCMPNLCWFVEVESGLLLLTLTLLLGPHFDVNGYDCEPTAFAESSMLEIAALGFNMIFLNMTGVEARGLIFGPPIALAIGAKFIPLRKPRKLPGEVISENYILEYGTDCLEMHVGAVQPGERALVVDDLIATGGTLCAAISLLERAGAEVVECACVIELPELKGRERLNGKPLYILMESR</sequence>
<keyword evidence="8" id="KW-0963">Cytoplasm</keyword>
<organism evidence="13 14">
    <name type="scientific">Zingiber officinale</name>
    <name type="common">Ginger</name>
    <name type="synonym">Amomum zingiber</name>
    <dbReference type="NCBI Taxonomy" id="94328"/>
    <lineage>
        <taxon>Eukaryota</taxon>
        <taxon>Viridiplantae</taxon>
        <taxon>Streptophyta</taxon>
        <taxon>Embryophyta</taxon>
        <taxon>Tracheophyta</taxon>
        <taxon>Spermatophyta</taxon>
        <taxon>Magnoliopsida</taxon>
        <taxon>Liliopsida</taxon>
        <taxon>Zingiberales</taxon>
        <taxon>Zingiberaceae</taxon>
        <taxon>Zingiber</taxon>
    </lineage>
</organism>
<comment type="catalytic activity">
    <reaction evidence="1">
        <text>AMP + diphosphate = 5-phospho-alpha-D-ribose 1-diphosphate + adenine</text>
        <dbReference type="Rhea" id="RHEA:16609"/>
        <dbReference type="ChEBI" id="CHEBI:16708"/>
        <dbReference type="ChEBI" id="CHEBI:33019"/>
        <dbReference type="ChEBI" id="CHEBI:58017"/>
        <dbReference type="ChEBI" id="CHEBI:456215"/>
        <dbReference type="EC" id="2.4.2.7"/>
    </reaction>
</comment>
<evidence type="ECO:0000256" key="7">
    <source>
        <dbReference type="ARBA" id="ARBA00011893"/>
    </source>
</evidence>
<dbReference type="AlphaFoldDB" id="A0A8J5KX23"/>
<feature type="domain" description="Phosphoribosyltransferase" evidence="12">
    <location>
        <begin position="156"/>
        <end position="257"/>
    </location>
</feature>
<keyword evidence="14" id="KW-1185">Reference proteome</keyword>
<evidence type="ECO:0000313" key="13">
    <source>
        <dbReference type="EMBL" id="KAG6496332.1"/>
    </source>
</evidence>
<dbReference type="Gene3D" id="3.40.50.2020">
    <property type="match status" value="2"/>
</dbReference>
<dbReference type="InterPro" id="IPR029057">
    <property type="entry name" value="PRTase-like"/>
</dbReference>
<dbReference type="FunFam" id="3.40.50.2020:FF:000004">
    <property type="entry name" value="Adenine phosphoribosyltransferase"/>
    <property type="match status" value="1"/>
</dbReference>
<keyword evidence="10" id="KW-0808">Transferase</keyword>
<evidence type="ECO:0000259" key="12">
    <source>
        <dbReference type="Pfam" id="PF00156"/>
    </source>
</evidence>
<dbReference type="CDD" id="cd06223">
    <property type="entry name" value="PRTases_typeI"/>
    <property type="match status" value="1"/>
</dbReference>
<reference evidence="13 14" key="1">
    <citation type="submission" date="2020-08" db="EMBL/GenBank/DDBJ databases">
        <title>Plant Genome Project.</title>
        <authorList>
            <person name="Zhang R.-G."/>
        </authorList>
    </citation>
    <scope>NUCLEOTIDE SEQUENCE [LARGE SCALE GENOMIC DNA]</scope>
    <source>
        <tissue evidence="13">Rhizome</tissue>
    </source>
</reference>
<comment type="subunit">
    <text evidence="6">Homodimer.</text>
</comment>
<dbReference type="InterPro" id="IPR000836">
    <property type="entry name" value="PRTase_dom"/>
</dbReference>
<keyword evidence="9" id="KW-0328">Glycosyltransferase</keyword>
<dbReference type="EC" id="2.4.2.7" evidence="7"/>
<dbReference type="UniPathway" id="UPA00588">
    <property type="reaction ID" value="UER00646"/>
</dbReference>
<evidence type="ECO:0000256" key="3">
    <source>
        <dbReference type="ARBA" id="ARBA00004496"/>
    </source>
</evidence>
<evidence type="ECO:0000256" key="5">
    <source>
        <dbReference type="ARBA" id="ARBA00008391"/>
    </source>
</evidence>
<dbReference type="GO" id="GO:0006166">
    <property type="term" value="P:purine ribonucleoside salvage"/>
    <property type="evidence" value="ECO:0007669"/>
    <property type="project" value="UniProtKB-KW"/>
</dbReference>
<dbReference type="Proteomes" id="UP000734854">
    <property type="component" value="Unassembled WGS sequence"/>
</dbReference>